<comment type="caution">
    <text evidence="3">The sequence shown here is derived from an EMBL/GenBank/DDBJ whole genome shotgun (WGS) entry which is preliminary data.</text>
</comment>
<organism evidence="3 4">
    <name type="scientific">Marivirga lumbricoides</name>
    <dbReference type="NCBI Taxonomy" id="1046115"/>
    <lineage>
        <taxon>Bacteria</taxon>
        <taxon>Pseudomonadati</taxon>
        <taxon>Bacteroidota</taxon>
        <taxon>Cytophagia</taxon>
        <taxon>Cytophagales</taxon>
        <taxon>Marivirgaceae</taxon>
        <taxon>Marivirga</taxon>
    </lineage>
</organism>
<dbReference type="AlphaFoldDB" id="A0A2T4DPL7"/>
<evidence type="ECO:0000256" key="1">
    <source>
        <dbReference type="SAM" id="Phobius"/>
    </source>
</evidence>
<keyword evidence="1" id="KW-0472">Membrane</keyword>
<feature type="transmembrane region" description="Helical" evidence="1">
    <location>
        <begin position="41"/>
        <end position="59"/>
    </location>
</feature>
<dbReference type="EMBL" id="PYVU01000092">
    <property type="protein sequence ID" value="PTB95706.1"/>
    <property type="molecule type" value="Genomic_DNA"/>
</dbReference>
<evidence type="ECO:0000313" key="4">
    <source>
        <dbReference type="Proteomes" id="UP000240608"/>
    </source>
</evidence>
<dbReference type="InterPro" id="IPR025510">
    <property type="entry name" value="DUF4397"/>
</dbReference>
<reference evidence="3 4" key="1">
    <citation type="submission" date="2018-03" db="EMBL/GenBank/DDBJ databases">
        <title>Cross-interface Injection: A General Nanoliter Liquid Handling Method Applied to Single Cells Genome Amplification Automated Nanoliter Liquid Handling Applied to Single Cell Multiple Displacement Amplification.</title>
        <authorList>
            <person name="Yun J."/>
            <person name="Xu P."/>
            <person name="Xu J."/>
            <person name="Dai X."/>
            <person name="Wang Y."/>
            <person name="Zheng X."/>
            <person name="Cao C."/>
            <person name="Yi Q."/>
            <person name="Zhu Y."/>
            <person name="Wang L."/>
            <person name="Dong Z."/>
            <person name="Huang Y."/>
            <person name="Huang L."/>
            <person name="Du W."/>
        </authorList>
    </citation>
    <scope>NUCLEOTIDE SEQUENCE [LARGE SCALE GENOMIC DNA]</scope>
    <source>
        <strain evidence="3 4">Z-D1-2</strain>
    </source>
</reference>
<gene>
    <name evidence="3" type="ORF">C9994_10555</name>
</gene>
<accession>A0A2T4DPL7</accession>
<feature type="domain" description="DUF4397" evidence="2">
    <location>
        <begin position="78"/>
        <end position="192"/>
    </location>
</feature>
<dbReference type="Proteomes" id="UP000240608">
    <property type="component" value="Unassembled WGS sequence"/>
</dbReference>
<protein>
    <submittedName>
        <fullName evidence="3">DUF4397 domain-containing protein</fullName>
    </submittedName>
</protein>
<keyword evidence="1" id="KW-0812">Transmembrane</keyword>
<sequence>MLKNNKVLSNPYNRNITKLYFIYSLFKLKVMKMRLFKNKKNWIYSLSWAVVFTFFMGAITSCDDDDDIIDDSDTVPVAYVSLYHVSPDGPDLDILVDNSRVNYYPFEYTNYTGYLRFYTGERELKFTPYNASNTLFETSLSLDKDSLYSVFVTGIAGERETIVVHDQFEENDTDNALIRIVHASPDAPAIDLSLSGEDDNLFEDIAYRDVSGFMEVEDGVTSFEILNAENGEVVTSVTDVNFRPDRVYTLIVRGYVEPPAGTGEDLSVQVVPNYYNL</sequence>
<evidence type="ECO:0000259" key="2">
    <source>
        <dbReference type="Pfam" id="PF14344"/>
    </source>
</evidence>
<proteinExistence type="predicted"/>
<keyword evidence="1" id="KW-1133">Transmembrane helix</keyword>
<name>A0A2T4DPL7_9BACT</name>
<dbReference type="Pfam" id="PF14344">
    <property type="entry name" value="DUF4397"/>
    <property type="match status" value="1"/>
</dbReference>
<evidence type="ECO:0000313" key="3">
    <source>
        <dbReference type="EMBL" id="PTB95706.1"/>
    </source>
</evidence>